<reference evidence="2 3" key="1">
    <citation type="journal article" date="2017" name="G3 (Bethesda)">
        <title>The Physical Genome Mapping of Anopheles albimanus Corrected Scaffold Misassemblies and Identified Interarm Rearrangements in Genus Anopheles.</title>
        <authorList>
            <person name="Artemov G.N."/>
            <person name="Peery A.N."/>
            <person name="Jiang X."/>
            <person name="Tu Z."/>
            <person name="Stegniy V.N."/>
            <person name="Sharakhova M.V."/>
            <person name="Sharakhov I.V."/>
        </authorList>
    </citation>
    <scope>NUCLEOTIDE SEQUENCE [LARGE SCALE GENOMIC DNA]</scope>
    <source>
        <strain evidence="2 3">ALBI9_A</strain>
    </source>
</reference>
<accession>A0A182FXJ2</accession>
<evidence type="ECO:0000313" key="3">
    <source>
        <dbReference type="Proteomes" id="UP000069272"/>
    </source>
</evidence>
<dbReference type="AlphaFoldDB" id="A0A182FXJ2"/>
<feature type="compositionally biased region" description="Polar residues" evidence="1">
    <location>
        <begin position="7"/>
        <end position="16"/>
    </location>
</feature>
<feature type="region of interest" description="Disordered" evidence="1">
    <location>
        <begin position="1"/>
        <end position="27"/>
    </location>
</feature>
<proteinExistence type="predicted"/>
<keyword evidence="3" id="KW-1185">Reference proteome</keyword>
<evidence type="ECO:0000256" key="1">
    <source>
        <dbReference type="SAM" id="MobiDB-lite"/>
    </source>
</evidence>
<dbReference type="EnsemblMetazoa" id="AALB014362-RA">
    <property type="protein sequence ID" value="AALB014362-PA"/>
    <property type="gene ID" value="AALB014362"/>
</dbReference>
<sequence length="27" mass="3104">MVPAAQSRHTGTSRAQSQERFEKKNQM</sequence>
<protein>
    <submittedName>
        <fullName evidence="2">Uncharacterized protein</fullName>
    </submittedName>
</protein>
<name>A0A182FXJ2_ANOAL</name>
<reference evidence="2" key="2">
    <citation type="submission" date="2022-08" db="UniProtKB">
        <authorList>
            <consortium name="EnsemblMetazoa"/>
        </authorList>
    </citation>
    <scope>IDENTIFICATION</scope>
    <source>
        <strain evidence="2">STECLA/ALBI9_A</strain>
    </source>
</reference>
<feature type="compositionally biased region" description="Basic and acidic residues" evidence="1">
    <location>
        <begin position="17"/>
        <end position="27"/>
    </location>
</feature>
<evidence type="ECO:0000313" key="2">
    <source>
        <dbReference type="EnsemblMetazoa" id="AALB014362-PA"/>
    </source>
</evidence>
<dbReference type="Proteomes" id="UP000069272">
    <property type="component" value="Chromosome X"/>
</dbReference>
<organism evidence="2 3">
    <name type="scientific">Anopheles albimanus</name>
    <name type="common">New world malaria mosquito</name>
    <dbReference type="NCBI Taxonomy" id="7167"/>
    <lineage>
        <taxon>Eukaryota</taxon>
        <taxon>Metazoa</taxon>
        <taxon>Ecdysozoa</taxon>
        <taxon>Arthropoda</taxon>
        <taxon>Hexapoda</taxon>
        <taxon>Insecta</taxon>
        <taxon>Pterygota</taxon>
        <taxon>Neoptera</taxon>
        <taxon>Endopterygota</taxon>
        <taxon>Diptera</taxon>
        <taxon>Nematocera</taxon>
        <taxon>Culicoidea</taxon>
        <taxon>Culicidae</taxon>
        <taxon>Anophelinae</taxon>
        <taxon>Anopheles</taxon>
    </lineage>
</organism>